<proteinExistence type="predicted"/>
<accession>A0A7S7AJD3</accession>
<evidence type="ECO:0000313" key="1">
    <source>
        <dbReference type="EMBL" id="QOW47976.1"/>
    </source>
</evidence>
<evidence type="ECO:0008006" key="3">
    <source>
        <dbReference type="Google" id="ProtNLM"/>
    </source>
</evidence>
<sequence length="114" mass="12667">MQKIAEQLERYKARNFSFKGFNANYLYPSNSVFDVSSQTLNLNSKYTITLVDSMTGNPLLTDSSSSGQGWSIKAISQDPANYSLLLTSAGVHCKNITQKNMDYDSCGDAGFEEW</sequence>
<dbReference type="AlphaFoldDB" id="A0A7S7AJD3"/>
<name>A0A7S7AJD3_9GAMM</name>
<gene>
    <name evidence="1" type="ORF">G0028_17110</name>
</gene>
<dbReference type="Proteomes" id="UP000593966">
    <property type="component" value="Chromosome"/>
</dbReference>
<protein>
    <recommendedName>
        <fullName evidence="3">Prepilin-type cleavage/methylation domain-containing protein</fullName>
    </recommendedName>
</protein>
<reference evidence="1 2" key="1">
    <citation type="submission" date="2020-02" db="EMBL/GenBank/DDBJ databases">
        <title>Tigecycline-resistant Acinetobacter species from pigs and migratory birds.</title>
        <authorList>
            <person name="Chen C."/>
            <person name="Sun J."/>
            <person name="Liao X.-P."/>
            <person name="Liu Y.-H."/>
        </authorList>
    </citation>
    <scope>NUCLEOTIDE SEQUENCE [LARGE SCALE GENOMIC DNA]</scope>
    <source>
        <strain evidence="1 2">YH12207_T</strain>
    </source>
</reference>
<keyword evidence="2" id="KW-1185">Reference proteome</keyword>
<organism evidence="1 2">
    <name type="scientific">Acinetobacter piscicola</name>
    <dbReference type="NCBI Taxonomy" id="2006115"/>
    <lineage>
        <taxon>Bacteria</taxon>
        <taxon>Pseudomonadati</taxon>
        <taxon>Pseudomonadota</taxon>
        <taxon>Gammaproteobacteria</taxon>
        <taxon>Moraxellales</taxon>
        <taxon>Moraxellaceae</taxon>
        <taxon>Acinetobacter</taxon>
    </lineage>
</organism>
<dbReference type="EMBL" id="CP048659">
    <property type="protein sequence ID" value="QOW47976.1"/>
    <property type="molecule type" value="Genomic_DNA"/>
</dbReference>
<evidence type="ECO:0000313" key="2">
    <source>
        <dbReference type="Proteomes" id="UP000593966"/>
    </source>
</evidence>